<dbReference type="Gene3D" id="3.30.360.10">
    <property type="entry name" value="Dihydrodipicolinate Reductase, domain 2"/>
    <property type="match status" value="1"/>
</dbReference>
<dbReference type="RefSeq" id="WP_078783484.1">
    <property type="nucleotide sequence ID" value="NZ_CAKVTM010000030.1"/>
</dbReference>
<dbReference type="AlphaFoldDB" id="A0A1T4WEA6"/>
<dbReference type="InterPro" id="IPR051317">
    <property type="entry name" value="Gfo/Idh/MocA_oxidoreduct"/>
</dbReference>
<dbReference type="Proteomes" id="UP000190286">
    <property type="component" value="Unassembled WGS sequence"/>
</dbReference>
<gene>
    <name evidence="2" type="ORF">SAMN02745178_00470</name>
</gene>
<accession>A0A1T4WEA6</accession>
<evidence type="ECO:0000313" key="2">
    <source>
        <dbReference type="EMBL" id="SKA75666.1"/>
    </source>
</evidence>
<evidence type="ECO:0000259" key="1">
    <source>
        <dbReference type="Pfam" id="PF01408"/>
    </source>
</evidence>
<name>A0A1T4WEA6_9FIRM</name>
<evidence type="ECO:0000313" key="3">
    <source>
        <dbReference type="Proteomes" id="UP000190286"/>
    </source>
</evidence>
<dbReference type="PANTHER" id="PTHR43708">
    <property type="entry name" value="CONSERVED EXPRESSED OXIDOREDUCTASE (EUROFUNG)"/>
    <property type="match status" value="1"/>
</dbReference>
<dbReference type="OrthoDB" id="9815825at2"/>
<dbReference type="InterPro" id="IPR000683">
    <property type="entry name" value="Gfo/Idh/MocA-like_OxRdtase_N"/>
</dbReference>
<protein>
    <submittedName>
        <fullName evidence="2">Predicted dehydrogenase</fullName>
    </submittedName>
</protein>
<feature type="domain" description="Gfo/Idh/MocA-like oxidoreductase N-terminal" evidence="1">
    <location>
        <begin position="6"/>
        <end position="103"/>
    </location>
</feature>
<organism evidence="2 3">
    <name type="scientific">Gemmiger formicilis</name>
    <dbReference type="NCBI Taxonomy" id="745368"/>
    <lineage>
        <taxon>Bacteria</taxon>
        <taxon>Bacillati</taxon>
        <taxon>Bacillota</taxon>
        <taxon>Clostridia</taxon>
        <taxon>Eubacteriales</taxon>
        <taxon>Gemmiger</taxon>
    </lineage>
</organism>
<dbReference type="Pfam" id="PF01408">
    <property type="entry name" value="GFO_IDH_MocA"/>
    <property type="match status" value="1"/>
</dbReference>
<dbReference type="STRING" id="745368.SAMN02745178_00470"/>
<dbReference type="GO" id="GO:0000166">
    <property type="term" value="F:nucleotide binding"/>
    <property type="evidence" value="ECO:0007669"/>
    <property type="project" value="InterPro"/>
</dbReference>
<dbReference type="SUPFAM" id="SSF55347">
    <property type="entry name" value="Glyceraldehyde-3-phosphate dehydrogenase-like, C-terminal domain"/>
    <property type="match status" value="1"/>
</dbReference>
<dbReference type="InterPro" id="IPR036291">
    <property type="entry name" value="NAD(P)-bd_dom_sf"/>
</dbReference>
<keyword evidence="3" id="KW-1185">Reference proteome</keyword>
<sequence>MRTITALFVGLGSIGTRHLKNLTNLCADRGWTLQADALRSDLSRPLRDGVAALLHAQYTDLADAPAHYDMVFITNPTSLHADALTRVRGRGGALFIEKPIFSADQTGLDLADCLPAGQKAYVAAPMRWCGVMLALKDRLPGLHPYCARVICSSYLPDWRPGVDYRTVYSAHKAMGGGVTIDLIHEWDYLVELFGVPEKLYNFKGTYSDLEIDSDDLSVYIARYPTLLAEVHLDYFGRGYRRSIELFCHDGSYLADFGAGTLTLPDGTVQHYEEDVNRRYEREMEYFVDYALTGSGESCNPPALALNVLKLTLGENVQ</sequence>
<proteinExistence type="predicted"/>
<dbReference type="SUPFAM" id="SSF51735">
    <property type="entry name" value="NAD(P)-binding Rossmann-fold domains"/>
    <property type="match status" value="1"/>
</dbReference>
<reference evidence="2 3" key="1">
    <citation type="submission" date="2017-02" db="EMBL/GenBank/DDBJ databases">
        <authorList>
            <person name="Peterson S.W."/>
        </authorList>
    </citation>
    <scope>NUCLEOTIDE SEQUENCE [LARGE SCALE GENOMIC DNA]</scope>
    <source>
        <strain evidence="2 3">ATCC 27749</strain>
    </source>
</reference>
<dbReference type="EMBL" id="FUYF01000002">
    <property type="protein sequence ID" value="SKA75666.1"/>
    <property type="molecule type" value="Genomic_DNA"/>
</dbReference>
<dbReference type="Gene3D" id="3.40.50.720">
    <property type="entry name" value="NAD(P)-binding Rossmann-like Domain"/>
    <property type="match status" value="1"/>
</dbReference>
<dbReference type="GeneID" id="93336962"/>
<dbReference type="PANTHER" id="PTHR43708:SF8">
    <property type="entry name" value="OXIDOREDUCTASE"/>
    <property type="match status" value="1"/>
</dbReference>